<evidence type="ECO:0000256" key="2">
    <source>
        <dbReference type="ARBA" id="ARBA00001604"/>
    </source>
</evidence>
<evidence type="ECO:0000256" key="11">
    <source>
        <dbReference type="ARBA" id="ARBA00022963"/>
    </source>
</evidence>
<keyword evidence="12 15" id="KW-0443">Lipid metabolism</keyword>
<comment type="similarity">
    <text evidence="3 15">Belongs to the phospholipase A1 family.</text>
</comment>
<evidence type="ECO:0000313" key="18">
    <source>
        <dbReference type="Proteomes" id="UP000826462"/>
    </source>
</evidence>
<comment type="catalytic activity">
    <reaction evidence="2 15">
        <text>a 1,2-diacyl-sn-glycero-3-phosphocholine + H2O = a 1-acyl-sn-glycero-3-phosphocholine + a fatty acid + H(+)</text>
        <dbReference type="Rhea" id="RHEA:15801"/>
        <dbReference type="ChEBI" id="CHEBI:15377"/>
        <dbReference type="ChEBI" id="CHEBI:15378"/>
        <dbReference type="ChEBI" id="CHEBI:28868"/>
        <dbReference type="ChEBI" id="CHEBI:57643"/>
        <dbReference type="ChEBI" id="CHEBI:58168"/>
        <dbReference type="EC" id="3.1.1.4"/>
    </reaction>
</comment>
<comment type="subcellular location">
    <subcellularLocation>
        <location evidence="15">Cell outer membrane</location>
        <topology evidence="15">Multi-pass membrane protein</topology>
    </subcellularLocation>
    <text evidence="15">One of the very few enzymes located there.</text>
</comment>
<evidence type="ECO:0000256" key="14">
    <source>
        <dbReference type="ARBA" id="ARBA00023237"/>
    </source>
</evidence>
<organism evidence="17 18">
    <name type="scientific">Paraburkholderia edwinii</name>
    <dbReference type="NCBI Taxonomy" id="2861782"/>
    <lineage>
        <taxon>Bacteria</taxon>
        <taxon>Pseudomonadati</taxon>
        <taxon>Pseudomonadota</taxon>
        <taxon>Betaproteobacteria</taxon>
        <taxon>Burkholderiales</taxon>
        <taxon>Burkholderiaceae</taxon>
        <taxon>Paraburkholderia</taxon>
    </lineage>
</organism>
<evidence type="ECO:0000256" key="6">
    <source>
        <dbReference type="ARBA" id="ARBA00022692"/>
    </source>
</evidence>
<comment type="catalytic activity">
    <reaction evidence="1 15">
        <text>a 1,2-diacyl-sn-glycero-3-phosphocholine + H2O = a 2-acyl-sn-glycero-3-phosphocholine + a fatty acid + H(+)</text>
        <dbReference type="Rhea" id="RHEA:18689"/>
        <dbReference type="ChEBI" id="CHEBI:15377"/>
        <dbReference type="ChEBI" id="CHEBI:15378"/>
        <dbReference type="ChEBI" id="CHEBI:28868"/>
        <dbReference type="ChEBI" id="CHEBI:57643"/>
        <dbReference type="ChEBI" id="CHEBI:57875"/>
        <dbReference type="EC" id="3.1.1.32"/>
    </reaction>
</comment>
<keyword evidence="7 15" id="KW-0479">Metal-binding</keyword>
<evidence type="ECO:0000256" key="8">
    <source>
        <dbReference type="ARBA" id="ARBA00022729"/>
    </source>
</evidence>
<accession>A0ABX8UEW5</accession>
<evidence type="ECO:0000256" key="7">
    <source>
        <dbReference type="ARBA" id="ARBA00022723"/>
    </source>
</evidence>
<gene>
    <name evidence="17" type="ORF">KZJ38_13190</name>
</gene>
<proteinExistence type="inferred from homology"/>
<evidence type="ECO:0000256" key="9">
    <source>
        <dbReference type="ARBA" id="ARBA00022801"/>
    </source>
</evidence>
<feature type="compositionally biased region" description="Low complexity" evidence="16">
    <location>
        <begin position="196"/>
        <end position="218"/>
    </location>
</feature>
<evidence type="ECO:0000256" key="3">
    <source>
        <dbReference type="ARBA" id="ARBA00010525"/>
    </source>
</evidence>
<reference evidence="17 18" key="1">
    <citation type="submission" date="2021-07" db="EMBL/GenBank/DDBJ databases">
        <title>Paraburkholderia edwinii protects Aspergillus sp. from phenazines by acting as a toxin sponge.</title>
        <authorList>
            <person name="Dahlstrom K.M."/>
            <person name="Newman D.K."/>
        </authorList>
    </citation>
    <scope>NUCLEOTIDE SEQUENCE [LARGE SCALE GENOMIC DNA]</scope>
    <source>
        <strain evidence="17 18">Pe01</strain>
    </source>
</reference>
<evidence type="ECO:0000256" key="10">
    <source>
        <dbReference type="ARBA" id="ARBA00022837"/>
    </source>
</evidence>
<feature type="region of interest" description="Disordered" evidence="16">
    <location>
        <begin position="196"/>
        <end position="238"/>
    </location>
</feature>
<comment type="subunit">
    <text evidence="4 15">Homodimer; dimerization is reversible, and the dimeric form is the active one.</text>
</comment>
<dbReference type="PANTHER" id="PTHR40457">
    <property type="entry name" value="PHOSPHOLIPASE A1"/>
    <property type="match status" value="1"/>
</dbReference>
<dbReference type="InterPro" id="IPR003187">
    <property type="entry name" value="PLipase_A1"/>
</dbReference>
<dbReference type="Proteomes" id="UP000826462">
    <property type="component" value="Chromosome 1"/>
</dbReference>
<dbReference type="EC" id="3.1.1.4" evidence="15"/>
<dbReference type="SUPFAM" id="SSF56931">
    <property type="entry name" value="Outer membrane phospholipase A (OMPLA)"/>
    <property type="match status" value="1"/>
</dbReference>
<dbReference type="PRINTS" id="PR01486">
    <property type="entry name" value="PHPHLIPASEA1"/>
</dbReference>
<keyword evidence="14 15" id="KW-0998">Cell outer membrane</keyword>
<keyword evidence="18" id="KW-1185">Reference proteome</keyword>
<evidence type="ECO:0000256" key="12">
    <source>
        <dbReference type="ARBA" id="ARBA00023098"/>
    </source>
</evidence>
<keyword evidence="6" id="KW-0812">Transmembrane</keyword>
<evidence type="ECO:0000256" key="13">
    <source>
        <dbReference type="ARBA" id="ARBA00023136"/>
    </source>
</evidence>
<dbReference type="InterPro" id="IPR036541">
    <property type="entry name" value="PLipase_A1_sf"/>
</dbReference>
<evidence type="ECO:0000256" key="5">
    <source>
        <dbReference type="ARBA" id="ARBA00022452"/>
    </source>
</evidence>
<protein>
    <recommendedName>
        <fullName evidence="15">Phospholipase A1</fullName>
        <ecNumber evidence="15">3.1.1.32</ecNumber>
        <ecNumber evidence="15">3.1.1.4</ecNumber>
    </recommendedName>
    <alternativeName>
        <fullName evidence="15">Phosphatidylcholine 1-acylhydrolase</fullName>
    </alternativeName>
</protein>
<dbReference type="CDD" id="cd00541">
    <property type="entry name" value="OMPLA"/>
    <property type="match status" value="1"/>
</dbReference>
<dbReference type="EMBL" id="CP080095">
    <property type="protein sequence ID" value="QYD67326.1"/>
    <property type="molecule type" value="Genomic_DNA"/>
</dbReference>
<evidence type="ECO:0000256" key="16">
    <source>
        <dbReference type="SAM" id="MobiDB-lite"/>
    </source>
</evidence>
<keyword evidence="9 15" id="KW-0378">Hydrolase</keyword>
<evidence type="ECO:0000256" key="4">
    <source>
        <dbReference type="ARBA" id="ARBA00011702"/>
    </source>
</evidence>
<dbReference type="Pfam" id="PF02253">
    <property type="entry name" value="PLA1"/>
    <property type="match status" value="1"/>
</dbReference>
<keyword evidence="5" id="KW-1134">Transmembrane beta strand</keyword>
<comment type="function">
    <text evidence="15">Hydrolysis of phosphatidylcholine with phospholipase A2 (EC 3.1.1.4) and phospholipase A1 (EC 3.1.1.32) activities.</text>
</comment>
<dbReference type="EC" id="3.1.1.32" evidence="15"/>
<evidence type="ECO:0000313" key="17">
    <source>
        <dbReference type="EMBL" id="QYD67326.1"/>
    </source>
</evidence>
<comment type="cofactor">
    <cofactor evidence="15">
        <name>Ca(2+)</name>
        <dbReference type="ChEBI" id="CHEBI:29108"/>
    </cofactor>
    <text evidence="15">Binds 1 Ca(2+) ion per monomer. In the dimeric form the Ca(2+) is bound by different amino acids with binding of each Ca(2+) shared with ligands coming from each monomer. The Ca(2+) ion may have a role in catalysis.</text>
</comment>
<dbReference type="PANTHER" id="PTHR40457:SF1">
    <property type="entry name" value="PHOSPHOLIPASE A1"/>
    <property type="match status" value="1"/>
</dbReference>
<evidence type="ECO:0000256" key="15">
    <source>
        <dbReference type="RuleBase" id="RU366027"/>
    </source>
</evidence>
<keyword evidence="13" id="KW-0472">Membrane</keyword>
<evidence type="ECO:0000256" key="1">
    <source>
        <dbReference type="ARBA" id="ARBA00000111"/>
    </source>
</evidence>
<keyword evidence="10 15" id="KW-0106">Calcium</keyword>
<keyword evidence="8" id="KW-0732">Signal</keyword>
<keyword evidence="11 15" id="KW-0442">Lipid degradation</keyword>
<dbReference type="Gene3D" id="2.40.230.10">
    <property type="entry name" value="Phospholipase A1"/>
    <property type="match status" value="1"/>
</dbReference>
<name>A0ABX8UEW5_9BURK</name>
<sequence>MRFDAASPGRFVCLARLTGSTRGFARGSMRGVRLFALAWLAIFYACRADAAVAMLQPPREAFFSEPLRITLLYSADNGQPLTIALPPTIHVTLTNSDHAPQAVELVRDAGVPDELRLEAGQYRKVEYAAPWPAWVRGEVRIDPVGFDASPAIVAINRTVQPAAMAQAGHADTTAAAPAQAASTATAAAPAEAASSAAASQATGTEPTAAATATAAMPASDTSPVWTPPGDSLSTAGNGSQSRISYFEPMFFGVGHNGDTSASLQLSFKYRLRMPDDLRSKAFLDNLYFAYTQNSIWDLTAESRPFRDTTYQPQLFYYLADTGWRASWFTRMGIAAGVGHESNGKGGDQSRGLNMLFVRPTWEFGNLDAYHWVVSPKFYVYAGKSDNPDIADYRGYVDLLFKYGSANGWQLATTLRKGTKHWYGSIDAQLTYPLAKLLGSSAWGGYLWVGYFNGYGEDLLDYNVRQHWIARIGYSIAR</sequence>